<reference evidence="2 3" key="1">
    <citation type="submission" date="2020-10" db="EMBL/GenBank/DDBJ databases">
        <title>Streptomyces ferrugineus complate genome analysis.</title>
        <authorList>
            <person name="Anwar N."/>
        </authorList>
    </citation>
    <scope>NUCLEOTIDE SEQUENCE [LARGE SCALE GENOMIC DNA]</scope>
    <source>
        <strain evidence="2 3">CCTCC AA2014009</strain>
    </source>
</reference>
<dbReference type="Proteomes" id="UP000594205">
    <property type="component" value="Chromosome"/>
</dbReference>
<evidence type="ECO:0000313" key="3">
    <source>
        <dbReference type="Proteomes" id="UP000594205"/>
    </source>
</evidence>
<feature type="region of interest" description="Disordered" evidence="1">
    <location>
        <begin position="194"/>
        <end position="412"/>
    </location>
</feature>
<accession>A0A7M2SL40</accession>
<evidence type="ECO:0000256" key="1">
    <source>
        <dbReference type="SAM" id="MobiDB-lite"/>
    </source>
</evidence>
<dbReference type="AlphaFoldDB" id="A0A7M2SL40"/>
<feature type="compositionally biased region" description="Low complexity" evidence="1">
    <location>
        <begin position="236"/>
        <end position="306"/>
    </location>
</feature>
<evidence type="ECO:0000313" key="2">
    <source>
        <dbReference type="EMBL" id="QOV36992.1"/>
    </source>
</evidence>
<sequence length="541" mass="55386">MPGTVLLLAASPAGKGCLVDAASVLPVLAAVPPAVLSGTDTANVVELADPLEPQAVLTRLRAAATAPGPLTVFVAGQLQLDRRQHLPHLALARSTPATVRYTGFPWHWFREELRLRAPGSTSLLVDLHADAETWEWLCANPLDSGRNSAVYGRIAPPPSRRTVAGPAYMKAVATLLRSGHRPPLDHLHQHALARISPDSGPGTDIILTAQTPTQPPTPASAPGGLLAPAPTPLPTSAPASAATAAPADGRASAPMPTTAAVPTSAPASAPETEATLEATAVPAPSPTPATSASPDPAPTPATSASPTPAPSNPPSPTPPPVPSNPPTLVLTPLPSTPPTPEPTVPPGPKRSPALDPAQPSAPSSPQPPTLDAAEPPALSPAQSPAPSSTQPPSPNSVRGGDDPHDAITTAVQAGRHDDADELAAREELRAVQVYGPGSSEGLHWSEVRADLAMLAGDPVRSCRAWLSVASARLTAGQAPDAPAVEDAVDRAHHQWGQIRDTALARELGSALAELRSKVPGRRRGALENVHQRLEQLQVSSG</sequence>
<keyword evidence="3" id="KW-1185">Reference proteome</keyword>
<feature type="compositionally biased region" description="Low complexity" evidence="1">
    <location>
        <begin position="372"/>
        <end position="388"/>
    </location>
</feature>
<gene>
    <name evidence="2" type="ORF">IM697_00495</name>
</gene>
<dbReference type="RefSeq" id="WP_194043596.1">
    <property type="nucleotide sequence ID" value="NZ_CP063373.1"/>
</dbReference>
<name>A0A7M2SL40_9ACTN</name>
<feature type="compositionally biased region" description="Pro residues" evidence="1">
    <location>
        <begin position="307"/>
        <end position="325"/>
    </location>
</feature>
<proteinExistence type="predicted"/>
<feature type="compositionally biased region" description="Pro residues" evidence="1">
    <location>
        <begin position="334"/>
        <end position="349"/>
    </location>
</feature>
<organism evidence="2 3">
    <name type="scientific">Streptomyces ferrugineus</name>
    <dbReference type="NCBI Taxonomy" id="1413221"/>
    <lineage>
        <taxon>Bacteria</taxon>
        <taxon>Bacillati</taxon>
        <taxon>Actinomycetota</taxon>
        <taxon>Actinomycetes</taxon>
        <taxon>Kitasatosporales</taxon>
        <taxon>Streptomycetaceae</taxon>
        <taxon>Streptomyces</taxon>
    </lineage>
</organism>
<feature type="compositionally biased region" description="Low complexity" evidence="1">
    <location>
        <begin position="351"/>
        <end position="361"/>
    </location>
</feature>
<dbReference type="EMBL" id="CP063373">
    <property type="protein sequence ID" value="QOV36992.1"/>
    <property type="molecule type" value="Genomic_DNA"/>
</dbReference>
<dbReference type="KEGG" id="sfeu:IM697_00495"/>
<protein>
    <submittedName>
        <fullName evidence="2">Uncharacterized protein</fullName>
    </submittedName>
</protein>